<sequence length="393" mass="44546">MPLLVTSILESTAKGRTGLAAQGGLRRITQFVRLPPFPAKNKSDPVDADGVSIAVVGVYEKKFVGIDAAEETIKLFHGLRDQGDPVRMAFFGVTKQGYMGMRKTYDVEAIKASGKPEASGDLTGRIWFSLFPVMQLCDIHGIPTAGLGRPPAITNGRTSQAFYKHPREWPRFFYHMIWHSKHLRIETLRGLEIFEKDFPASSEVFYRETAEYLVCEAFYNIMLNQHKPRDVGRKHGKGGLQERRGNPVYLMFVPIFLHQPVVQLLSKTTPEMYDEVKMAERMRELAIPTGNKLWFIILMVSIPFAVGFDNLQYYWKKYFTLLESSVGYSDHGKKGGCFAQLEKRSDVRETLVLVVPSNSQGRCDNCWDSSSVRNNLVDFVTCPVLLLVVNDEY</sequence>
<dbReference type="AlphaFoldDB" id="A0A7J6N9B8"/>
<evidence type="ECO:0000313" key="2">
    <source>
        <dbReference type="EMBL" id="KAF4680406.1"/>
    </source>
</evidence>
<protein>
    <submittedName>
        <fullName evidence="2">Uncharacterized protein</fullName>
    </submittedName>
</protein>
<organism evidence="2 3">
    <name type="scientific">Perkinsus olseni</name>
    <name type="common">Perkinsus atlanticus</name>
    <dbReference type="NCBI Taxonomy" id="32597"/>
    <lineage>
        <taxon>Eukaryota</taxon>
        <taxon>Sar</taxon>
        <taxon>Alveolata</taxon>
        <taxon>Perkinsozoa</taxon>
        <taxon>Perkinsea</taxon>
        <taxon>Perkinsida</taxon>
        <taxon>Perkinsidae</taxon>
        <taxon>Perkinsus</taxon>
    </lineage>
</organism>
<evidence type="ECO:0000313" key="3">
    <source>
        <dbReference type="Proteomes" id="UP000541610"/>
    </source>
</evidence>
<keyword evidence="1" id="KW-0472">Membrane</keyword>
<proteinExistence type="predicted"/>
<keyword evidence="1" id="KW-1133">Transmembrane helix</keyword>
<keyword evidence="1" id="KW-0812">Transmembrane</keyword>
<comment type="caution">
    <text evidence="2">The sequence shown here is derived from an EMBL/GenBank/DDBJ whole genome shotgun (WGS) entry which is preliminary data.</text>
</comment>
<gene>
    <name evidence="2" type="ORF">FOZ60_013549</name>
</gene>
<evidence type="ECO:0000256" key="1">
    <source>
        <dbReference type="SAM" id="Phobius"/>
    </source>
</evidence>
<accession>A0A7J6N9B8</accession>
<dbReference type="EMBL" id="JABANP010000611">
    <property type="protein sequence ID" value="KAF4680406.1"/>
    <property type="molecule type" value="Genomic_DNA"/>
</dbReference>
<feature type="transmembrane region" description="Helical" evidence="1">
    <location>
        <begin position="293"/>
        <end position="311"/>
    </location>
</feature>
<reference evidence="2 3" key="1">
    <citation type="submission" date="2020-04" db="EMBL/GenBank/DDBJ databases">
        <title>Perkinsus olseni comparative genomics.</title>
        <authorList>
            <person name="Bogema D.R."/>
        </authorList>
    </citation>
    <scope>NUCLEOTIDE SEQUENCE [LARGE SCALE GENOMIC DNA]</scope>
    <source>
        <strain evidence="2">00978-12</strain>
    </source>
</reference>
<dbReference type="Proteomes" id="UP000541610">
    <property type="component" value="Unassembled WGS sequence"/>
</dbReference>
<name>A0A7J6N9B8_PEROL</name>